<name>A0A0D7WTX1_9BACL</name>
<keyword evidence="2" id="KW-1185">Reference proteome</keyword>
<organism evidence="1 2">
    <name type="scientific">Paenibacillus terrae</name>
    <dbReference type="NCBI Taxonomy" id="159743"/>
    <lineage>
        <taxon>Bacteria</taxon>
        <taxon>Bacillati</taxon>
        <taxon>Bacillota</taxon>
        <taxon>Bacilli</taxon>
        <taxon>Bacillales</taxon>
        <taxon>Paenibacillaceae</taxon>
        <taxon>Paenibacillus</taxon>
    </lineage>
</organism>
<gene>
    <name evidence="1" type="ORF">QD47_27120</name>
</gene>
<proteinExistence type="predicted"/>
<protein>
    <submittedName>
        <fullName evidence="1">Uncharacterized protein</fullName>
    </submittedName>
</protein>
<accession>A0A0D7WTX1</accession>
<dbReference type="Proteomes" id="UP000032534">
    <property type="component" value="Unassembled WGS sequence"/>
</dbReference>
<dbReference type="EMBL" id="JTHP01000102">
    <property type="protein sequence ID" value="KJD42626.1"/>
    <property type="molecule type" value="Genomic_DNA"/>
</dbReference>
<reference evidence="1 2" key="1">
    <citation type="submission" date="2014-11" db="EMBL/GenBank/DDBJ databases">
        <title>Draft Genome Sequences of Paenibacillus polymyxa NRRL B-30509 and Paenibacillus terrae NRRL B-30644, Strains from a Poultry Environment that Produce Tridecaptin A and Paenicidins.</title>
        <authorList>
            <person name="van Belkum M.J."/>
            <person name="Lohans C.T."/>
            <person name="Vederas J.C."/>
        </authorList>
    </citation>
    <scope>NUCLEOTIDE SEQUENCE [LARGE SCALE GENOMIC DNA]</scope>
    <source>
        <strain evidence="1 2">NRRL B-30644</strain>
    </source>
</reference>
<dbReference type="PATRIC" id="fig|159743.3.peg.6038"/>
<dbReference type="RefSeq" id="WP_044649045.1">
    <property type="nucleotide sequence ID" value="NZ_JTHP01000102.1"/>
</dbReference>
<comment type="caution">
    <text evidence="1">The sequence shown here is derived from an EMBL/GenBank/DDBJ whole genome shotgun (WGS) entry which is preliminary data.</text>
</comment>
<dbReference type="AlphaFoldDB" id="A0A0D7WTX1"/>
<evidence type="ECO:0000313" key="2">
    <source>
        <dbReference type="Proteomes" id="UP000032534"/>
    </source>
</evidence>
<sequence length="186" mass="20597">MNQNQGVKSVTLSLEVTVQVNGDDMEQLLAAAKQEVAEKIQTDFPRHFTYSITDGVVLSCEEAKPGKIVFVTDLKLHGVINGINKSTYSVITPQGRYNCKLAVLTDGELAIEELLSFASRDEELKPEWFDGDVGFLKYRDEYIPVILGKKKSGKTPAYIINGNGKRFNLSDAHLKHLVDTVPVSPE</sequence>
<evidence type="ECO:0000313" key="1">
    <source>
        <dbReference type="EMBL" id="KJD42626.1"/>
    </source>
</evidence>